<dbReference type="GO" id="GO:0000287">
    <property type="term" value="F:magnesium ion binding"/>
    <property type="evidence" value="ECO:0007669"/>
    <property type="project" value="TreeGrafter"/>
</dbReference>
<dbReference type="NCBIfam" id="TIGR01484">
    <property type="entry name" value="HAD-SF-IIB"/>
    <property type="match status" value="1"/>
</dbReference>
<dbReference type="PROSITE" id="PS01229">
    <property type="entry name" value="COF_2"/>
    <property type="match status" value="1"/>
</dbReference>
<dbReference type="Pfam" id="PF08282">
    <property type="entry name" value="Hydrolase_3"/>
    <property type="match status" value="1"/>
</dbReference>
<dbReference type="SFLD" id="SFLDG01144">
    <property type="entry name" value="C2.B.4:_PGP_Like"/>
    <property type="match status" value="1"/>
</dbReference>
<dbReference type="InterPro" id="IPR036412">
    <property type="entry name" value="HAD-like_sf"/>
</dbReference>
<comment type="caution">
    <text evidence="1">The sequence shown here is derived from an EMBL/GenBank/DDBJ whole genome shotgun (WGS) entry which is preliminary data.</text>
</comment>
<dbReference type="PROSITE" id="PS01228">
    <property type="entry name" value="COF_1"/>
    <property type="match status" value="1"/>
</dbReference>
<proteinExistence type="predicted"/>
<keyword evidence="1" id="KW-0378">Hydrolase</keyword>
<dbReference type="GO" id="GO:0016791">
    <property type="term" value="F:phosphatase activity"/>
    <property type="evidence" value="ECO:0007669"/>
    <property type="project" value="TreeGrafter"/>
</dbReference>
<dbReference type="NCBIfam" id="TIGR00099">
    <property type="entry name" value="Cof-subfamily"/>
    <property type="match status" value="1"/>
</dbReference>
<dbReference type="SUPFAM" id="SSF56784">
    <property type="entry name" value="HAD-like"/>
    <property type="match status" value="1"/>
</dbReference>
<sequence>MAIRLLVSDLDGTLVNRDKQLTPGTIAAVERLRSAGIGFTVISARPMSGIRPLLAPLGLDGDVAAFNGGIVFRRDGTIVSHVTIPEDVARGVMAMMAEGAEGVDTWVFADDRWYASDGDGPHTRSERRSSAQEPVVVASFDHLLDRADKITFVSDDEAALRALYQRVHARFGERATVAQSQTYYLDVTATTANKGDGIAALAGALGVDLADTAAIGDQANDLPMLARAGLSIAMGNAPDAVRAKARKTTRTNDEDGVAHAIDTMILARGDK</sequence>
<dbReference type="InterPro" id="IPR000150">
    <property type="entry name" value="Cof"/>
</dbReference>
<dbReference type="PANTHER" id="PTHR10000:SF8">
    <property type="entry name" value="HAD SUPERFAMILY HYDROLASE-LIKE, TYPE 3"/>
    <property type="match status" value="1"/>
</dbReference>
<dbReference type="GO" id="GO:0005829">
    <property type="term" value="C:cytosol"/>
    <property type="evidence" value="ECO:0007669"/>
    <property type="project" value="TreeGrafter"/>
</dbReference>
<dbReference type="Proteomes" id="UP000074310">
    <property type="component" value="Unassembled WGS sequence"/>
</dbReference>
<dbReference type="InterPro" id="IPR023214">
    <property type="entry name" value="HAD_sf"/>
</dbReference>
<keyword evidence="2" id="KW-1185">Reference proteome</keyword>
<dbReference type="PANTHER" id="PTHR10000">
    <property type="entry name" value="PHOSPHOSERINE PHOSPHATASE"/>
    <property type="match status" value="1"/>
</dbReference>
<protein>
    <submittedName>
        <fullName evidence="1">Hydrolase Cof</fullName>
    </submittedName>
</protein>
<dbReference type="InterPro" id="IPR006379">
    <property type="entry name" value="HAD-SF_hydro_IIB"/>
</dbReference>
<name>A0A147HWI1_9SPHN</name>
<gene>
    <name evidence="1" type="ORF">NS334_14895</name>
</gene>
<dbReference type="OrthoDB" id="7847955at2"/>
<dbReference type="EMBL" id="LDTB01000073">
    <property type="protein sequence ID" value="KTT69293.1"/>
    <property type="molecule type" value="Genomic_DNA"/>
</dbReference>
<dbReference type="SFLD" id="SFLDS00003">
    <property type="entry name" value="Haloacid_Dehalogenase"/>
    <property type="match status" value="1"/>
</dbReference>
<dbReference type="CDD" id="cd07516">
    <property type="entry name" value="HAD_Pase"/>
    <property type="match status" value="1"/>
</dbReference>
<dbReference type="SFLD" id="SFLDG01140">
    <property type="entry name" value="C2.B:_Phosphomannomutase_and_P"/>
    <property type="match status" value="1"/>
</dbReference>
<accession>A0A147HWI1</accession>
<dbReference type="RefSeq" id="WP_058756738.1">
    <property type="nucleotide sequence ID" value="NZ_LDTB01000073.1"/>
</dbReference>
<dbReference type="AlphaFoldDB" id="A0A147HWI1"/>
<organism evidence="1 2">
    <name type="scientific">Sphingomonas endophytica</name>
    <dbReference type="NCBI Taxonomy" id="869719"/>
    <lineage>
        <taxon>Bacteria</taxon>
        <taxon>Pseudomonadati</taxon>
        <taxon>Pseudomonadota</taxon>
        <taxon>Alphaproteobacteria</taxon>
        <taxon>Sphingomonadales</taxon>
        <taxon>Sphingomonadaceae</taxon>
        <taxon>Sphingomonas</taxon>
    </lineage>
</organism>
<evidence type="ECO:0000313" key="2">
    <source>
        <dbReference type="Proteomes" id="UP000074310"/>
    </source>
</evidence>
<evidence type="ECO:0000313" key="1">
    <source>
        <dbReference type="EMBL" id="KTT69293.1"/>
    </source>
</evidence>
<reference evidence="1 2" key="1">
    <citation type="journal article" date="2016" name="Front. Microbiol.">
        <title>Genomic Resource of Rice Seed Associated Bacteria.</title>
        <authorList>
            <person name="Midha S."/>
            <person name="Bansal K."/>
            <person name="Sharma S."/>
            <person name="Kumar N."/>
            <person name="Patil P.P."/>
            <person name="Chaudhry V."/>
            <person name="Patil P.B."/>
        </authorList>
    </citation>
    <scope>NUCLEOTIDE SEQUENCE [LARGE SCALE GENOMIC DNA]</scope>
    <source>
        <strain evidence="1 2">NS334</strain>
    </source>
</reference>
<dbReference type="Gene3D" id="3.40.50.1000">
    <property type="entry name" value="HAD superfamily/HAD-like"/>
    <property type="match status" value="1"/>
</dbReference>
<dbReference type="PATRIC" id="fig|869719.3.peg.3159"/>
<dbReference type="Gene3D" id="3.30.1240.10">
    <property type="match status" value="1"/>
</dbReference>